<name>A0A5B0H7D4_9BURK</name>
<dbReference type="EMBL" id="VTUZ01000010">
    <property type="protein sequence ID" value="KAA1011041.1"/>
    <property type="molecule type" value="Genomic_DNA"/>
</dbReference>
<proteinExistence type="predicted"/>
<accession>A0A5B0H7D4</accession>
<comment type="caution">
    <text evidence="1">The sequence shown here is derived from an EMBL/GenBank/DDBJ whole genome shotgun (WGS) entry which is preliminary data.</text>
</comment>
<protein>
    <submittedName>
        <fullName evidence="1">Uncharacterized protein</fullName>
    </submittedName>
</protein>
<keyword evidence="2" id="KW-1185">Reference proteome</keyword>
<organism evidence="1 2">
    <name type="scientific">Paraburkholderia panacisoli</name>
    <dbReference type="NCBI Taxonomy" id="2603818"/>
    <lineage>
        <taxon>Bacteria</taxon>
        <taxon>Pseudomonadati</taxon>
        <taxon>Pseudomonadota</taxon>
        <taxon>Betaproteobacteria</taxon>
        <taxon>Burkholderiales</taxon>
        <taxon>Burkholderiaceae</taxon>
        <taxon>Paraburkholderia</taxon>
    </lineage>
</organism>
<dbReference type="AlphaFoldDB" id="A0A5B0H7D4"/>
<gene>
    <name evidence="1" type="ORF">FVF58_16735</name>
</gene>
<sequence>MYKPVLSRFQYTRKHGKRRTYDVTINLVQKASGVCSYAAWVHFQAEFKGSGLMLPLVANTRDAAVLEAQMRVQTDIDNLIGIVE</sequence>
<evidence type="ECO:0000313" key="1">
    <source>
        <dbReference type="EMBL" id="KAA1011041.1"/>
    </source>
</evidence>
<dbReference type="Proteomes" id="UP000325273">
    <property type="component" value="Unassembled WGS sequence"/>
</dbReference>
<reference evidence="1 2" key="1">
    <citation type="submission" date="2019-08" db="EMBL/GenBank/DDBJ databases">
        <title>Paraburkholderia sp. DCY113.</title>
        <authorList>
            <person name="Kang J."/>
        </authorList>
    </citation>
    <scope>NUCLEOTIDE SEQUENCE [LARGE SCALE GENOMIC DNA]</scope>
    <source>
        <strain evidence="1 2">DCY113</strain>
    </source>
</reference>
<evidence type="ECO:0000313" key="2">
    <source>
        <dbReference type="Proteomes" id="UP000325273"/>
    </source>
</evidence>